<dbReference type="PANTHER" id="PTHR23196:SF1">
    <property type="entry name" value="PAX-INTERACTING PROTEIN 1"/>
    <property type="match status" value="1"/>
</dbReference>
<dbReference type="Proteomes" id="UP000688137">
    <property type="component" value="Unassembled WGS sequence"/>
</dbReference>
<comment type="caution">
    <text evidence="6">The sequence shown here is derived from an EMBL/GenBank/DDBJ whole genome shotgun (WGS) entry which is preliminary data.</text>
</comment>
<keyword evidence="7" id="KW-1185">Reference proteome</keyword>
<reference evidence="6" key="1">
    <citation type="submission" date="2021-01" db="EMBL/GenBank/DDBJ databases">
        <authorList>
            <consortium name="Genoscope - CEA"/>
            <person name="William W."/>
        </authorList>
    </citation>
    <scope>NUCLEOTIDE SEQUENCE</scope>
</reference>
<evidence type="ECO:0000256" key="4">
    <source>
        <dbReference type="SAM" id="MobiDB-lite"/>
    </source>
</evidence>
<evidence type="ECO:0000256" key="3">
    <source>
        <dbReference type="ARBA" id="ARBA00023242"/>
    </source>
</evidence>
<name>A0A8S1KZS5_PARPR</name>
<evidence type="ECO:0000313" key="7">
    <source>
        <dbReference type="Proteomes" id="UP000688137"/>
    </source>
</evidence>
<dbReference type="Pfam" id="PF16770">
    <property type="entry name" value="RTT107_BRCT_5"/>
    <property type="match status" value="1"/>
</dbReference>
<dbReference type="GO" id="GO:0005634">
    <property type="term" value="C:nucleus"/>
    <property type="evidence" value="ECO:0007669"/>
    <property type="project" value="UniProtKB-SubCell"/>
</dbReference>
<feature type="region of interest" description="Disordered" evidence="4">
    <location>
        <begin position="378"/>
        <end position="397"/>
    </location>
</feature>
<dbReference type="PANTHER" id="PTHR23196">
    <property type="entry name" value="PAX TRANSCRIPTION ACTIVATION DOMAIN INTERACTING PROTEIN"/>
    <property type="match status" value="1"/>
</dbReference>
<comment type="subcellular location">
    <subcellularLocation>
        <location evidence="1">Nucleus</location>
    </subcellularLocation>
</comment>
<proteinExistence type="predicted"/>
<dbReference type="InterPro" id="IPR001357">
    <property type="entry name" value="BRCT_dom"/>
</dbReference>
<feature type="domain" description="BRCT" evidence="5">
    <location>
        <begin position="501"/>
        <end position="564"/>
    </location>
</feature>
<keyword evidence="2" id="KW-0227">DNA damage</keyword>
<dbReference type="GO" id="GO:0006974">
    <property type="term" value="P:DNA damage response"/>
    <property type="evidence" value="ECO:0007669"/>
    <property type="project" value="UniProtKB-KW"/>
</dbReference>
<dbReference type="EMBL" id="CAJJDM010000027">
    <property type="protein sequence ID" value="CAD8058892.1"/>
    <property type="molecule type" value="Genomic_DNA"/>
</dbReference>
<feature type="compositionally biased region" description="Basic and acidic residues" evidence="4">
    <location>
        <begin position="378"/>
        <end position="389"/>
    </location>
</feature>
<accession>A0A8S1KZS5</accession>
<dbReference type="InterPro" id="IPR051579">
    <property type="entry name" value="DDR_Transcriptional_Reg"/>
</dbReference>
<protein>
    <recommendedName>
        <fullName evidence="5">BRCT domain-containing protein</fullName>
    </recommendedName>
</protein>
<gene>
    <name evidence="6" type="ORF">PPRIM_AZ9-3.1.T0280072</name>
</gene>
<keyword evidence="3" id="KW-0539">Nucleus</keyword>
<evidence type="ECO:0000313" key="6">
    <source>
        <dbReference type="EMBL" id="CAD8058892.1"/>
    </source>
</evidence>
<dbReference type="AlphaFoldDB" id="A0A8S1KZS5"/>
<organism evidence="6 7">
    <name type="scientific">Paramecium primaurelia</name>
    <dbReference type="NCBI Taxonomy" id="5886"/>
    <lineage>
        <taxon>Eukaryota</taxon>
        <taxon>Sar</taxon>
        <taxon>Alveolata</taxon>
        <taxon>Ciliophora</taxon>
        <taxon>Intramacronucleata</taxon>
        <taxon>Oligohymenophorea</taxon>
        <taxon>Peniculida</taxon>
        <taxon>Parameciidae</taxon>
        <taxon>Paramecium</taxon>
    </lineage>
</organism>
<evidence type="ECO:0000256" key="2">
    <source>
        <dbReference type="ARBA" id="ARBA00022763"/>
    </source>
</evidence>
<dbReference type="PROSITE" id="PS50172">
    <property type="entry name" value="BRCT"/>
    <property type="match status" value="1"/>
</dbReference>
<sequence>MIQVLDQNDREIYKYRLLQGENRFGSDLKKCKHIIKNVQDVLFSVALLNKDVYFTHFSTSDQIFKEATLSKDQKVEIPKNFIIEMIPFRNYYFLNFKFKLHNFVDNAQLNNQLILQTTQILEDFGGTITLDDILDSSQQITTKISATQQISTTQILSSQEPLVSSTLILNENDQSTLSSLKELITQYSKINQMISSNSSTIDTSTQTDNMEVEPKQQKTRTIFSELFKSKKQTSQIQNPYKNHQYQSTQIDQTILDSQIQKIIPEDIQDLQFLNKKEEYRGTIIDEDLDKAFSSSQNNNTTKQQESSFRRLNSIQSDNVQITFSKQENNYSKIDLNDIFGSLPEIPNQQIQQQPKIIKKFNLSKSNILNCRYDDTLEDKNKSQDQKEQTPLKVKNQNQKLTSQIWKAGKKQNKSELKKVALLKKITDEISDQTSEEPVQQKQNFRHANSMELPKTKLSQQNISIIKKYKGNQKKVEQKDKIIRLIAFSGFQQHEIPQKSDLKILGLEIVNNQLDYFDLLILNNPPKRTFKFLSALMLGAEIVTLDWLTNSLQQGNIIKNYQDYIPRSEEFQNSFGLSIQQILQSRNSYFEINQNLVKIFEGKYFVKVDVTPSKAEIEYLIKLGGGEILQKPGKNVITISDIKLDNSMPSDYILDGCMFQQ</sequence>
<evidence type="ECO:0000259" key="5">
    <source>
        <dbReference type="PROSITE" id="PS50172"/>
    </source>
</evidence>
<evidence type="ECO:0000256" key="1">
    <source>
        <dbReference type="ARBA" id="ARBA00004123"/>
    </source>
</evidence>
<dbReference type="OMA" id="RHANSME"/>
<dbReference type="CDD" id="cd17744">
    <property type="entry name" value="BRCT_MDC1_rpt1"/>
    <property type="match status" value="1"/>
</dbReference>